<protein>
    <submittedName>
        <fullName evidence="1">Uncharacterized protein</fullName>
    </submittedName>
</protein>
<dbReference type="EMBL" id="BGPR01000250">
    <property type="protein sequence ID" value="GBM08017.1"/>
    <property type="molecule type" value="Genomic_DNA"/>
</dbReference>
<sequence>MHSIIIKICDHIVFTYFRNPVDKTAAVEGIKGYSSRKGAICVMGCVYRVSQHHVSELIGGAGCTPMSRNHIATQGRRCFLGKVDGVVRKFRAFLQGIVTSHKDAELVGS</sequence>
<dbReference type="Proteomes" id="UP000499080">
    <property type="component" value="Unassembled WGS sequence"/>
</dbReference>
<comment type="caution">
    <text evidence="1">The sequence shown here is derived from an EMBL/GenBank/DDBJ whole genome shotgun (WGS) entry which is preliminary data.</text>
</comment>
<dbReference type="AlphaFoldDB" id="A0A4Y2CW02"/>
<gene>
    <name evidence="1" type="ORF">AVEN_71456_1</name>
</gene>
<proteinExistence type="predicted"/>
<name>A0A4Y2CW02_ARAVE</name>
<evidence type="ECO:0000313" key="1">
    <source>
        <dbReference type="EMBL" id="GBM08017.1"/>
    </source>
</evidence>
<evidence type="ECO:0000313" key="2">
    <source>
        <dbReference type="Proteomes" id="UP000499080"/>
    </source>
</evidence>
<reference evidence="1 2" key="1">
    <citation type="journal article" date="2019" name="Sci. Rep.">
        <title>Orb-weaving spider Araneus ventricosus genome elucidates the spidroin gene catalogue.</title>
        <authorList>
            <person name="Kono N."/>
            <person name="Nakamura H."/>
            <person name="Ohtoshi R."/>
            <person name="Moran D.A.P."/>
            <person name="Shinohara A."/>
            <person name="Yoshida Y."/>
            <person name="Fujiwara M."/>
            <person name="Mori M."/>
            <person name="Tomita M."/>
            <person name="Arakawa K."/>
        </authorList>
    </citation>
    <scope>NUCLEOTIDE SEQUENCE [LARGE SCALE GENOMIC DNA]</scope>
</reference>
<keyword evidence="2" id="KW-1185">Reference proteome</keyword>
<accession>A0A4Y2CW02</accession>
<organism evidence="1 2">
    <name type="scientific">Araneus ventricosus</name>
    <name type="common">Orbweaver spider</name>
    <name type="synonym">Epeira ventricosa</name>
    <dbReference type="NCBI Taxonomy" id="182803"/>
    <lineage>
        <taxon>Eukaryota</taxon>
        <taxon>Metazoa</taxon>
        <taxon>Ecdysozoa</taxon>
        <taxon>Arthropoda</taxon>
        <taxon>Chelicerata</taxon>
        <taxon>Arachnida</taxon>
        <taxon>Araneae</taxon>
        <taxon>Araneomorphae</taxon>
        <taxon>Entelegynae</taxon>
        <taxon>Araneoidea</taxon>
        <taxon>Araneidae</taxon>
        <taxon>Araneus</taxon>
    </lineage>
</organism>